<name>A0A518E041_9BACT</name>
<evidence type="ECO:0000313" key="3">
    <source>
        <dbReference type="Proteomes" id="UP000317648"/>
    </source>
</evidence>
<feature type="domain" description="VOC" evidence="1">
    <location>
        <begin position="5"/>
        <end position="126"/>
    </location>
</feature>
<dbReference type="PANTHER" id="PTHR21366">
    <property type="entry name" value="GLYOXALASE FAMILY PROTEIN"/>
    <property type="match status" value="1"/>
</dbReference>
<keyword evidence="2" id="KW-0808">Transferase</keyword>
<proteinExistence type="predicted"/>
<dbReference type="Pfam" id="PF00903">
    <property type="entry name" value="Glyoxalase"/>
    <property type="match status" value="1"/>
</dbReference>
<reference evidence="2 3" key="1">
    <citation type="submission" date="2019-02" db="EMBL/GenBank/DDBJ databases">
        <title>Deep-cultivation of Planctomycetes and their phenomic and genomic characterization uncovers novel biology.</title>
        <authorList>
            <person name="Wiegand S."/>
            <person name="Jogler M."/>
            <person name="Boedeker C."/>
            <person name="Pinto D."/>
            <person name="Vollmers J."/>
            <person name="Rivas-Marin E."/>
            <person name="Kohn T."/>
            <person name="Peeters S.H."/>
            <person name="Heuer A."/>
            <person name="Rast P."/>
            <person name="Oberbeckmann S."/>
            <person name="Bunk B."/>
            <person name="Jeske O."/>
            <person name="Meyerdierks A."/>
            <person name="Storesund J.E."/>
            <person name="Kallscheuer N."/>
            <person name="Luecker S."/>
            <person name="Lage O.M."/>
            <person name="Pohl T."/>
            <person name="Merkel B.J."/>
            <person name="Hornburger P."/>
            <person name="Mueller R.-W."/>
            <person name="Bruemmer F."/>
            <person name="Labrenz M."/>
            <person name="Spormann A.M."/>
            <person name="Op den Camp H."/>
            <person name="Overmann J."/>
            <person name="Amann R."/>
            <person name="Jetten M.S.M."/>
            <person name="Mascher T."/>
            <person name="Medema M.H."/>
            <person name="Devos D.P."/>
            <person name="Kaster A.-K."/>
            <person name="Ovreas L."/>
            <person name="Rohde M."/>
            <person name="Galperin M.Y."/>
            <person name="Jogler C."/>
        </authorList>
    </citation>
    <scope>NUCLEOTIDE SEQUENCE [LARGE SCALE GENOMIC DNA]</scope>
    <source>
        <strain evidence="2 3">Pla85_3_4</strain>
    </source>
</reference>
<dbReference type="Gene3D" id="3.10.180.10">
    <property type="entry name" value="2,3-Dihydroxybiphenyl 1,2-Dioxygenase, domain 1"/>
    <property type="match status" value="1"/>
</dbReference>
<dbReference type="InterPro" id="IPR004360">
    <property type="entry name" value="Glyas_Fos-R_dOase_dom"/>
</dbReference>
<dbReference type="KEGG" id="lcre:Pla8534_52790"/>
<accession>A0A518E041</accession>
<dbReference type="SUPFAM" id="SSF54593">
    <property type="entry name" value="Glyoxalase/Bleomycin resistance protein/Dihydroxybiphenyl dioxygenase"/>
    <property type="match status" value="1"/>
</dbReference>
<dbReference type="Proteomes" id="UP000317648">
    <property type="component" value="Chromosome"/>
</dbReference>
<dbReference type="OrthoDB" id="9788468at2"/>
<dbReference type="PROSITE" id="PS51819">
    <property type="entry name" value="VOC"/>
    <property type="match status" value="1"/>
</dbReference>
<sequence length="144" mass="15840">MKPDRILETCLYVDDLAAAEEFYAGVLGLELHSQEPGRHLFFYCGESMLLLFNPAVSSETQGEIPAHGAKGAGHLALAVEEPTMPDWKKRLEQAGVAIEVDYSWSRGGRSLYFRDPAGNSLELATPRIWSRRFTTGAGNETPSP</sequence>
<dbReference type="PANTHER" id="PTHR21366:SF22">
    <property type="entry name" value="VOC DOMAIN-CONTAINING PROTEIN"/>
    <property type="match status" value="1"/>
</dbReference>
<dbReference type="InterPro" id="IPR029068">
    <property type="entry name" value="Glyas_Bleomycin-R_OHBP_Dase"/>
</dbReference>
<organism evidence="2 3">
    <name type="scientific">Lignipirellula cremea</name>
    <dbReference type="NCBI Taxonomy" id="2528010"/>
    <lineage>
        <taxon>Bacteria</taxon>
        <taxon>Pseudomonadati</taxon>
        <taxon>Planctomycetota</taxon>
        <taxon>Planctomycetia</taxon>
        <taxon>Pirellulales</taxon>
        <taxon>Pirellulaceae</taxon>
        <taxon>Lignipirellula</taxon>
    </lineage>
</organism>
<dbReference type="RefSeq" id="WP_145056204.1">
    <property type="nucleotide sequence ID" value="NZ_CP036433.1"/>
</dbReference>
<dbReference type="AlphaFoldDB" id="A0A518E041"/>
<dbReference type="GO" id="GO:0004364">
    <property type="term" value="F:glutathione transferase activity"/>
    <property type="evidence" value="ECO:0007669"/>
    <property type="project" value="UniProtKB-EC"/>
</dbReference>
<gene>
    <name evidence="2" type="primary">fosA</name>
    <name evidence="2" type="ORF">Pla8534_52790</name>
</gene>
<dbReference type="EMBL" id="CP036433">
    <property type="protein sequence ID" value="QDU97431.1"/>
    <property type="molecule type" value="Genomic_DNA"/>
</dbReference>
<evidence type="ECO:0000259" key="1">
    <source>
        <dbReference type="PROSITE" id="PS51819"/>
    </source>
</evidence>
<evidence type="ECO:0000313" key="2">
    <source>
        <dbReference type="EMBL" id="QDU97431.1"/>
    </source>
</evidence>
<dbReference type="InterPro" id="IPR037523">
    <property type="entry name" value="VOC_core"/>
</dbReference>
<dbReference type="EC" id="2.5.1.18" evidence="2"/>
<dbReference type="InterPro" id="IPR050383">
    <property type="entry name" value="GlyoxalaseI/FosfomycinResist"/>
</dbReference>
<keyword evidence="3" id="KW-1185">Reference proteome</keyword>
<protein>
    <submittedName>
        <fullName evidence="2">Glutathione transferase FosA</fullName>
        <ecNumber evidence="2">2.5.1.18</ecNumber>
    </submittedName>
</protein>